<organism evidence="3 5">
    <name type="scientific">Lactobacillus mulieris</name>
    <dbReference type="NCBI Taxonomy" id="2508708"/>
    <lineage>
        <taxon>Bacteria</taxon>
        <taxon>Bacillati</taxon>
        <taxon>Bacillota</taxon>
        <taxon>Bacilli</taxon>
        <taxon>Lactobacillales</taxon>
        <taxon>Lactobacillaceae</taxon>
        <taxon>Lactobacillus</taxon>
    </lineage>
</organism>
<proteinExistence type="predicted"/>
<feature type="domain" description="SHOCT" evidence="1">
    <location>
        <begin position="161"/>
        <end position="187"/>
    </location>
</feature>
<dbReference type="EMBL" id="JAKHPW010000003">
    <property type="protein sequence ID" value="MCZ3622117.1"/>
    <property type="molecule type" value="Genomic_DNA"/>
</dbReference>
<gene>
    <name evidence="2" type="ORF">L2772_04415</name>
    <name evidence="3" type="ORF">L2Z99_03365</name>
</gene>
<sequence length="189" mass="21756">MIRYNIKGFFLHQPSFFQVLVNDCDHLIPESEIMYVALKGGHREYLICTEKNLYIVKRGYMTGHTFGANVFKLPYERISNVNIQKGFMGGYFQVVAPGVNLEEKAYWSSDHDKSPQHANNCISLPGETYYSAFAQASKFISERIEAISNNKNVLVEDEATKLEKYKKLLDENIITQDEFQKLKEKLLGL</sequence>
<protein>
    <submittedName>
        <fullName evidence="3">SHOCT domain-containing protein</fullName>
    </submittedName>
</protein>
<dbReference type="InterPro" id="IPR018649">
    <property type="entry name" value="SHOCT"/>
</dbReference>
<accession>A0AAW5WY88</accession>
<dbReference type="AlphaFoldDB" id="A0AAW5WY88"/>
<name>A0AAW5WY88_9LACO</name>
<evidence type="ECO:0000313" key="3">
    <source>
        <dbReference type="EMBL" id="MCZ9678118.1"/>
    </source>
</evidence>
<evidence type="ECO:0000259" key="1">
    <source>
        <dbReference type="Pfam" id="PF09851"/>
    </source>
</evidence>
<dbReference type="EMBL" id="JAKHEY010000003">
    <property type="protein sequence ID" value="MCZ9678118.1"/>
    <property type="molecule type" value="Genomic_DNA"/>
</dbReference>
<reference evidence="3" key="1">
    <citation type="submission" date="2022-01" db="EMBL/GenBank/DDBJ databases">
        <title>STING isolate genome collection.</title>
        <authorList>
            <person name="France M."/>
            <person name="Rutt L."/>
            <person name="Humphrys M."/>
            <person name="Ravel J."/>
        </authorList>
    </citation>
    <scope>NUCLEOTIDE SEQUENCE</scope>
    <source>
        <strain evidence="3">C0081E5</strain>
    </source>
</reference>
<dbReference type="Proteomes" id="UP001211566">
    <property type="component" value="Unassembled WGS sequence"/>
</dbReference>
<keyword evidence="4" id="KW-1185">Reference proteome</keyword>
<dbReference type="Proteomes" id="UP001211420">
    <property type="component" value="Unassembled WGS sequence"/>
</dbReference>
<evidence type="ECO:0000313" key="5">
    <source>
        <dbReference type="Proteomes" id="UP001211566"/>
    </source>
</evidence>
<reference evidence="2 4" key="2">
    <citation type="submission" date="2022-01" db="EMBL/GenBank/DDBJ databases">
        <title>VMRC isolate genome collection.</title>
        <authorList>
            <person name="France M."/>
            <person name="Rutt L."/>
            <person name="Humphrys M."/>
            <person name="Ravel J."/>
        </authorList>
    </citation>
    <scope>NUCLEOTIDE SEQUENCE [LARGE SCALE GENOMIC DNA]</scope>
    <source>
        <strain evidence="2 4">C0172B4</strain>
    </source>
</reference>
<evidence type="ECO:0000313" key="2">
    <source>
        <dbReference type="EMBL" id="MCZ3622117.1"/>
    </source>
</evidence>
<comment type="caution">
    <text evidence="3">The sequence shown here is derived from an EMBL/GenBank/DDBJ whole genome shotgun (WGS) entry which is preliminary data.</text>
</comment>
<evidence type="ECO:0000313" key="4">
    <source>
        <dbReference type="Proteomes" id="UP001211420"/>
    </source>
</evidence>
<dbReference type="RefSeq" id="WP_269254664.1">
    <property type="nucleotide sequence ID" value="NZ_JAKHEY010000003.1"/>
</dbReference>
<dbReference type="Pfam" id="PF09851">
    <property type="entry name" value="SHOCT"/>
    <property type="match status" value="1"/>
</dbReference>